<gene>
    <name evidence="2" type="ORF">ZHAS_00020277</name>
</gene>
<dbReference type="AlphaFoldDB" id="A0A084WPE6"/>
<reference evidence="2 4" key="1">
    <citation type="journal article" date="2014" name="BMC Genomics">
        <title>Genome sequence of Anopheles sinensis provides insight into genetics basis of mosquito competence for malaria parasites.</title>
        <authorList>
            <person name="Zhou D."/>
            <person name="Zhang D."/>
            <person name="Ding G."/>
            <person name="Shi L."/>
            <person name="Hou Q."/>
            <person name="Ye Y."/>
            <person name="Xu Y."/>
            <person name="Zhou H."/>
            <person name="Xiong C."/>
            <person name="Li S."/>
            <person name="Yu J."/>
            <person name="Hong S."/>
            <person name="Yu X."/>
            <person name="Zou P."/>
            <person name="Chen C."/>
            <person name="Chang X."/>
            <person name="Wang W."/>
            <person name="Lv Y."/>
            <person name="Sun Y."/>
            <person name="Ma L."/>
            <person name="Shen B."/>
            <person name="Zhu C."/>
        </authorList>
    </citation>
    <scope>NUCLEOTIDE SEQUENCE [LARGE SCALE GENOMIC DNA]</scope>
</reference>
<dbReference type="VEuPathDB" id="VectorBase:ASIC020277"/>
<keyword evidence="4" id="KW-1185">Reference proteome</keyword>
<dbReference type="Proteomes" id="UP000030765">
    <property type="component" value="Unassembled WGS sequence"/>
</dbReference>
<dbReference type="EMBL" id="ATLV01025073">
    <property type="status" value="NOT_ANNOTATED_CDS"/>
    <property type="molecule type" value="Genomic_DNA"/>
</dbReference>
<reference evidence="3" key="2">
    <citation type="submission" date="2020-05" db="UniProtKB">
        <authorList>
            <consortium name="EnsemblMetazoa"/>
        </authorList>
    </citation>
    <scope>IDENTIFICATION</scope>
</reference>
<evidence type="ECO:0000313" key="3">
    <source>
        <dbReference type="EnsemblMetazoa" id="ASIC020277-PA"/>
    </source>
</evidence>
<protein>
    <submittedName>
        <fullName evidence="2 3">Putative Putrescine transport system permease protein PotH</fullName>
    </submittedName>
</protein>
<sequence length="100" mass="10799">MERRSVREGRCSVSSGGMFHQPWSAFRETTRDKSMLIVAEYTYISLRSQLGAVSNGGTAGGRNNRPTSAVGETEPGDFCTTQRGKTGFVACCRVGVAGRF</sequence>
<feature type="region of interest" description="Disordered" evidence="1">
    <location>
        <begin position="54"/>
        <end position="77"/>
    </location>
</feature>
<evidence type="ECO:0000313" key="2">
    <source>
        <dbReference type="EMBL" id="KFB52090.1"/>
    </source>
</evidence>
<proteinExistence type="predicted"/>
<accession>A0A084WPE6</accession>
<dbReference type="EnsemblMetazoa" id="ASIC020277-RA">
    <property type="protein sequence ID" value="ASIC020277-PA"/>
    <property type="gene ID" value="ASIC020277"/>
</dbReference>
<dbReference type="EMBL" id="KE525369">
    <property type="protein sequence ID" value="KFB52090.1"/>
    <property type="molecule type" value="Genomic_DNA"/>
</dbReference>
<name>A0A084WPE6_ANOSI</name>
<evidence type="ECO:0000256" key="1">
    <source>
        <dbReference type="SAM" id="MobiDB-lite"/>
    </source>
</evidence>
<evidence type="ECO:0000313" key="4">
    <source>
        <dbReference type="Proteomes" id="UP000030765"/>
    </source>
</evidence>
<organism evidence="2">
    <name type="scientific">Anopheles sinensis</name>
    <name type="common">Mosquito</name>
    <dbReference type="NCBI Taxonomy" id="74873"/>
    <lineage>
        <taxon>Eukaryota</taxon>
        <taxon>Metazoa</taxon>
        <taxon>Ecdysozoa</taxon>
        <taxon>Arthropoda</taxon>
        <taxon>Hexapoda</taxon>
        <taxon>Insecta</taxon>
        <taxon>Pterygota</taxon>
        <taxon>Neoptera</taxon>
        <taxon>Endopterygota</taxon>
        <taxon>Diptera</taxon>
        <taxon>Nematocera</taxon>
        <taxon>Culicoidea</taxon>
        <taxon>Culicidae</taxon>
        <taxon>Anophelinae</taxon>
        <taxon>Anopheles</taxon>
    </lineage>
</organism>